<name>A0A010SX09_PSEFL</name>
<accession>A0A010SX09</accession>
<keyword evidence="5 10" id="KW-1133">Transmembrane helix</keyword>
<dbReference type="GO" id="GO:0005886">
    <property type="term" value="C:plasma membrane"/>
    <property type="evidence" value="ECO:0007669"/>
    <property type="project" value="UniProtKB-SubCell"/>
</dbReference>
<dbReference type="InterPro" id="IPR004090">
    <property type="entry name" value="Chemotax_Me-accpt_rcpt"/>
</dbReference>
<reference evidence="12 13" key="1">
    <citation type="journal article" date="2011" name="J. Bacteriol.">
        <title>Draft genome sequence of the polycyclic aromatic hydrocarbon-degrading, genetically engineered bioluminescent bioreporter Pseudomonas fluorescens HK44.</title>
        <authorList>
            <person name="Chauhan A."/>
            <person name="Layton A.C."/>
            <person name="Williams D.E."/>
            <person name="Smartt A.E."/>
            <person name="Ripp S."/>
            <person name="Karpinets T.V."/>
            <person name="Brown S.D."/>
            <person name="Sayler G.S."/>
        </authorList>
    </citation>
    <scope>NUCLEOTIDE SEQUENCE [LARGE SCALE GENOMIC DNA]</scope>
    <source>
        <strain evidence="12 13">HK44</strain>
    </source>
</reference>
<dbReference type="eggNOG" id="COG0840">
    <property type="taxonomic scope" value="Bacteria"/>
</dbReference>
<feature type="transmembrane region" description="Helical" evidence="10">
    <location>
        <begin position="12"/>
        <end position="30"/>
    </location>
</feature>
<gene>
    <name evidence="12" type="ORF">HK44_027170</name>
</gene>
<protein>
    <submittedName>
        <fullName evidence="12">Chemotaxis sensory transducer</fullName>
    </submittedName>
</protein>
<dbReference type="PATRIC" id="fig|1042209.11.peg.2000"/>
<evidence type="ECO:0000256" key="7">
    <source>
        <dbReference type="ARBA" id="ARBA00023224"/>
    </source>
</evidence>
<comment type="similarity">
    <text evidence="8">Belongs to the methyl-accepting chemotaxis (MCP) protein family.</text>
</comment>
<dbReference type="AlphaFoldDB" id="A0A010SX09"/>
<evidence type="ECO:0000256" key="10">
    <source>
        <dbReference type="SAM" id="Phobius"/>
    </source>
</evidence>
<evidence type="ECO:0000256" key="1">
    <source>
        <dbReference type="ARBA" id="ARBA00004236"/>
    </source>
</evidence>
<evidence type="ECO:0000313" key="13">
    <source>
        <dbReference type="Proteomes" id="UP000022611"/>
    </source>
</evidence>
<dbReference type="PANTHER" id="PTHR32089:SF112">
    <property type="entry name" value="LYSOZYME-LIKE PROTEIN-RELATED"/>
    <property type="match status" value="1"/>
</dbReference>
<dbReference type="SMART" id="SM00283">
    <property type="entry name" value="MA"/>
    <property type="match status" value="1"/>
</dbReference>
<evidence type="ECO:0000256" key="4">
    <source>
        <dbReference type="ARBA" id="ARBA00022692"/>
    </source>
</evidence>
<dbReference type="Gene3D" id="1.10.287.950">
    <property type="entry name" value="Methyl-accepting chemotaxis protein"/>
    <property type="match status" value="1"/>
</dbReference>
<dbReference type="HOGENOM" id="CLU_084201_0_0_6"/>
<evidence type="ECO:0000256" key="6">
    <source>
        <dbReference type="ARBA" id="ARBA00023136"/>
    </source>
</evidence>
<dbReference type="Proteomes" id="UP000022611">
    <property type="component" value="Unassembled WGS sequence"/>
</dbReference>
<dbReference type="GO" id="GO:0006935">
    <property type="term" value="P:chemotaxis"/>
    <property type="evidence" value="ECO:0007669"/>
    <property type="project" value="InterPro"/>
</dbReference>
<dbReference type="InterPro" id="IPR004089">
    <property type="entry name" value="MCPsignal_dom"/>
</dbReference>
<feature type="domain" description="Methyl-accepting transducer" evidence="11">
    <location>
        <begin position="98"/>
        <end position="263"/>
    </location>
</feature>
<evidence type="ECO:0000259" key="11">
    <source>
        <dbReference type="PROSITE" id="PS50111"/>
    </source>
</evidence>
<evidence type="ECO:0000256" key="8">
    <source>
        <dbReference type="ARBA" id="ARBA00029447"/>
    </source>
</evidence>
<evidence type="ECO:0000256" key="3">
    <source>
        <dbReference type="ARBA" id="ARBA00022481"/>
    </source>
</evidence>
<dbReference type="Pfam" id="PF00015">
    <property type="entry name" value="MCPsignal"/>
    <property type="match status" value="1"/>
</dbReference>
<dbReference type="GO" id="GO:0007165">
    <property type="term" value="P:signal transduction"/>
    <property type="evidence" value="ECO:0007669"/>
    <property type="project" value="UniProtKB-KW"/>
</dbReference>
<comment type="caution">
    <text evidence="12">The sequence shown here is derived from an EMBL/GenBank/DDBJ whole genome shotgun (WGS) entry which is preliminary data.</text>
</comment>
<keyword evidence="6 10" id="KW-0472">Membrane</keyword>
<keyword evidence="3" id="KW-0488">Methylation</keyword>
<feature type="transmembrane region" description="Helical" evidence="10">
    <location>
        <begin position="36"/>
        <end position="53"/>
    </location>
</feature>
<evidence type="ECO:0000256" key="5">
    <source>
        <dbReference type="ARBA" id="ARBA00022989"/>
    </source>
</evidence>
<organism evidence="12 13">
    <name type="scientific">Pseudomonas fluorescens HK44</name>
    <dbReference type="NCBI Taxonomy" id="1042209"/>
    <lineage>
        <taxon>Bacteria</taxon>
        <taxon>Pseudomonadati</taxon>
        <taxon>Pseudomonadota</taxon>
        <taxon>Gammaproteobacteria</taxon>
        <taxon>Pseudomonadales</taxon>
        <taxon>Pseudomonadaceae</taxon>
        <taxon>Pseudomonas</taxon>
    </lineage>
</organism>
<dbReference type="PANTHER" id="PTHR32089">
    <property type="entry name" value="METHYL-ACCEPTING CHEMOTAXIS PROTEIN MCPB"/>
    <property type="match status" value="1"/>
</dbReference>
<dbReference type="PRINTS" id="PR00260">
    <property type="entry name" value="CHEMTRNSDUCR"/>
</dbReference>
<evidence type="ECO:0000313" key="12">
    <source>
        <dbReference type="EMBL" id="EXF95303.1"/>
    </source>
</evidence>
<comment type="subcellular location">
    <subcellularLocation>
        <location evidence="1">Cell membrane</location>
    </subcellularLocation>
</comment>
<dbReference type="GO" id="GO:0004888">
    <property type="term" value="F:transmembrane signaling receptor activity"/>
    <property type="evidence" value="ECO:0007669"/>
    <property type="project" value="InterPro"/>
</dbReference>
<sequence>MTGAQERGPRKIGAGVLLMIAGVGAVMLAWGDNERLLLAGGINLALLFAAALYRRQPPVTVTPPSEFEVPEPSVVLIEPPTPAVQPEREWPGVAVHLTLEQLTESVLQTEEDMRFANQLARTAGERVKASALSMQSSASVLGDLNLYMQRLDQVFDELGGQSMRIGAIVGSIQDISRQTNLLALNAAIEAARAGSHGRGFAVVADEVRNLSRQAADSSAQIRQIATGLEQSAEHARQGIEQLAGSTRLGLEKAEVALHSMDELQSGALARVEVVERIMARLAGLHDLALQAKRMVV</sequence>
<evidence type="ECO:0000256" key="9">
    <source>
        <dbReference type="PROSITE-ProRule" id="PRU00284"/>
    </source>
</evidence>
<dbReference type="EMBL" id="AFOY02000008">
    <property type="protein sequence ID" value="EXF95303.1"/>
    <property type="molecule type" value="Genomic_DNA"/>
</dbReference>
<keyword evidence="2" id="KW-1003">Cell membrane</keyword>
<dbReference type="SUPFAM" id="SSF58104">
    <property type="entry name" value="Methyl-accepting chemotaxis protein (MCP) signaling domain"/>
    <property type="match status" value="1"/>
</dbReference>
<keyword evidence="4 10" id="KW-0812">Transmembrane</keyword>
<evidence type="ECO:0000256" key="2">
    <source>
        <dbReference type="ARBA" id="ARBA00022475"/>
    </source>
</evidence>
<keyword evidence="7 9" id="KW-0807">Transducer</keyword>
<dbReference type="PROSITE" id="PS50111">
    <property type="entry name" value="CHEMOTAXIS_TRANSDUC_2"/>
    <property type="match status" value="1"/>
</dbReference>
<proteinExistence type="inferred from homology"/>